<dbReference type="Pfam" id="PF23598">
    <property type="entry name" value="LRR_14"/>
    <property type="match status" value="1"/>
</dbReference>
<dbReference type="Gene3D" id="3.80.10.10">
    <property type="entry name" value="Ribonuclease Inhibitor"/>
    <property type="match status" value="1"/>
</dbReference>
<evidence type="ECO:0000313" key="4">
    <source>
        <dbReference type="RefSeq" id="XP_020096818.1"/>
    </source>
</evidence>
<dbReference type="AlphaFoldDB" id="A0A6P5FTF6"/>
<evidence type="ECO:0000313" key="3">
    <source>
        <dbReference type="Proteomes" id="UP000515123"/>
    </source>
</evidence>
<keyword evidence="1" id="KW-0677">Repeat</keyword>
<dbReference type="OrthoDB" id="598235at2759"/>
<reference evidence="4" key="2">
    <citation type="submission" date="2025-08" db="UniProtKB">
        <authorList>
            <consortium name="RefSeq"/>
        </authorList>
    </citation>
    <scope>IDENTIFICATION</scope>
    <source>
        <tissue evidence="4">Leaf</tissue>
    </source>
</reference>
<dbReference type="InterPro" id="IPR032675">
    <property type="entry name" value="LRR_dom_sf"/>
</dbReference>
<sequence>MYRSLAAFGGVPTPKGIWHLKDIQTLQFFEANTKMVQKVGALINLRTFGITKVQMCHCTDLCRAIANMNHLVLLQIVAKDEQEILHLGALRLPRSLRKVMLLGQLDKKYSLPQCSMSFGSLTNLTAFHLRWSRLVEDPLPYIQALPRLLVLQIWEAYDGIKLCFKTASFQTLKELEIVDAPQLNQIEIEKEAMPSLQTLSLSGCPELKVLPQGIEYLTSLQVLHFGEPAEEPAAGLRGGGEGGDR</sequence>
<gene>
    <name evidence="4" type="primary">LOC109715969</name>
</gene>
<dbReference type="Proteomes" id="UP000515123">
    <property type="component" value="Linkage group 10"/>
</dbReference>
<dbReference type="PANTHER" id="PTHR15140">
    <property type="entry name" value="TUBULIN-SPECIFIC CHAPERONE E"/>
    <property type="match status" value="1"/>
</dbReference>
<name>A0A6P5FTF6_ANACO</name>
<dbReference type="PANTHER" id="PTHR15140:SF37">
    <property type="entry name" value="UBIQUITIN-LIKE DOMAIN-CONTAINING PROTEIN"/>
    <property type="match status" value="1"/>
</dbReference>
<feature type="domain" description="Disease resistance R13L4/SHOC-2-like LRR" evidence="2">
    <location>
        <begin position="10"/>
        <end position="223"/>
    </location>
</feature>
<keyword evidence="3" id="KW-1185">Reference proteome</keyword>
<organism evidence="3 4">
    <name type="scientific">Ananas comosus</name>
    <name type="common">Pineapple</name>
    <name type="synonym">Ananas ananas</name>
    <dbReference type="NCBI Taxonomy" id="4615"/>
    <lineage>
        <taxon>Eukaryota</taxon>
        <taxon>Viridiplantae</taxon>
        <taxon>Streptophyta</taxon>
        <taxon>Embryophyta</taxon>
        <taxon>Tracheophyta</taxon>
        <taxon>Spermatophyta</taxon>
        <taxon>Magnoliopsida</taxon>
        <taxon>Liliopsida</taxon>
        <taxon>Poales</taxon>
        <taxon>Bromeliaceae</taxon>
        <taxon>Bromelioideae</taxon>
        <taxon>Ananas</taxon>
    </lineage>
</organism>
<dbReference type="SUPFAM" id="SSF52058">
    <property type="entry name" value="L domain-like"/>
    <property type="match status" value="1"/>
</dbReference>
<dbReference type="RefSeq" id="XP_020096818.1">
    <property type="nucleotide sequence ID" value="XM_020241229.1"/>
</dbReference>
<dbReference type="GeneID" id="109715969"/>
<evidence type="ECO:0000259" key="2">
    <source>
        <dbReference type="Pfam" id="PF23598"/>
    </source>
</evidence>
<reference evidence="3" key="1">
    <citation type="journal article" date="2015" name="Nat. Genet.">
        <title>The pineapple genome and the evolution of CAM photosynthesis.</title>
        <authorList>
            <person name="Ming R."/>
            <person name="VanBuren R."/>
            <person name="Wai C.M."/>
            <person name="Tang H."/>
            <person name="Schatz M.C."/>
            <person name="Bowers J.E."/>
            <person name="Lyons E."/>
            <person name="Wang M.L."/>
            <person name="Chen J."/>
            <person name="Biggers E."/>
            <person name="Zhang J."/>
            <person name="Huang L."/>
            <person name="Zhang L."/>
            <person name="Miao W."/>
            <person name="Zhang J."/>
            <person name="Ye Z."/>
            <person name="Miao C."/>
            <person name="Lin Z."/>
            <person name="Wang H."/>
            <person name="Zhou H."/>
            <person name="Yim W.C."/>
            <person name="Priest H.D."/>
            <person name="Zheng C."/>
            <person name="Woodhouse M."/>
            <person name="Edger P.P."/>
            <person name="Guyot R."/>
            <person name="Guo H.B."/>
            <person name="Guo H."/>
            <person name="Zheng G."/>
            <person name="Singh R."/>
            <person name="Sharma A."/>
            <person name="Min X."/>
            <person name="Zheng Y."/>
            <person name="Lee H."/>
            <person name="Gurtowski J."/>
            <person name="Sedlazeck F.J."/>
            <person name="Harkess A."/>
            <person name="McKain M.R."/>
            <person name="Liao Z."/>
            <person name="Fang J."/>
            <person name="Liu J."/>
            <person name="Zhang X."/>
            <person name="Zhang Q."/>
            <person name="Hu W."/>
            <person name="Qin Y."/>
            <person name="Wang K."/>
            <person name="Chen L.Y."/>
            <person name="Shirley N."/>
            <person name="Lin Y.R."/>
            <person name="Liu L.Y."/>
            <person name="Hernandez A.G."/>
            <person name="Wright C.L."/>
            <person name="Bulone V."/>
            <person name="Tuskan G.A."/>
            <person name="Heath K."/>
            <person name="Zee F."/>
            <person name="Moore P.H."/>
            <person name="Sunkar R."/>
            <person name="Leebens-Mack J.H."/>
            <person name="Mockler T."/>
            <person name="Bennetzen J.L."/>
            <person name="Freeling M."/>
            <person name="Sankoff D."/>
            <person name="Paterson A.H."/>
            <person name="Zhu X."/>
            <person name="Yang X."/>
            <person name="Smith J.A."/>
            <person name="Cushman J.C."/>
            <person name="Paull R.E."/>
            <person name="Yu Q."/>
        </authorList>
    </citation>
    <scope>NUCLEOTIDE SEQUENCE [LARGE SCALE GENOMIC DNA]</scope>
    <source>
        <strain evidence="3">cv. F153</strain>
    </source>
</reference>
<dbReference type="InterPro" id="IPR055414">
    <property type="entry name" value="LRR_R13L4/SHOC2-like"/>
</dbReference>
<proteinExistence type="predicted"/>
<accession>A0A6P5FTF6</accession>
<evidence type="ECO:0000256" key="1">
    <source>
        <dbReference type="ARBA" id="ARBA00022737"/>
    </source>
</evidence>
<protein>
    <submittedName>
        <fullName evidence="4">Uncharacterized protein LOC109715969</fullName>
    </submittedName>
</protein>